<dbReference type="PANTHER" id="PTHR33737:SF2">
    <property type="entry name" value="OS12G0102700 PROTEIN"/>
    <property type="match status" value="1"/>
</dbReference>
<organism evidence="2 3">
    <name type="scientific">Musa balbisiana</name>
    <name type="common">Banana</name>
    <dbReference type="NCBI Taxonomy" id="52838"/>
    <lineage>
        <taxon>Eukaryota</taxon>
        <taxon>Viridiplantae</taxon>
        <taxon>Streptophyta</taxon>
        <taxon>Embryophyta</taxon>
        <taxon>Tracheophyta</taxon>
        <taxon>Spermatophyta</taxon>
        <taxon>Magnoliopsida</taxon>
        <taxon>Liliopsida</taxon>
        <taxon>Zingiberales</taxon>
        <taxon>Musaceae</taxon>
        <taxon>Musa</taxon>
    </lineage>
</organism>
<dbReference type="STRING" id="52838.A0A4S8JTJ4"/>
<accession>A0A4S8JTJ4</accession>
<feature type="region of interest" description="Disordered" evidence="1">
    <location>
        <begin position="1"/>
        <end position="29"/>
    </location>
</feature>
<dbReference type="PANTHER" id="PTHR33737">
    <property type="entry name" value="OS05G0121800 PROTEIN"/>
    <property type="match status" value="1"/>
</dbReference>
<gene>
    <name evidence="2" type="ORF">C4D60_Mb05t03990</name>
</gene>
<feature type="compositionally biased region" description="Polar residues" evidence="1">
    <location>
        <begin position="202"/>
        <end position="213"/>
    </location>
</feature>
<name>A0A4S8JTJ4_MUSBA</name>
<comment type="caution">
    <text evidence="2">The sequence shown here is derived from an EMBL/GenBank/DDBJ whole genome shotgun (WGS) entry which is preliminary data.</text>
</comment>
<proteinExistence type="predicted"/>
<dbReference type="GO" id="GO:0008017">
    <property type="term" value="F:microtubule binding"/>
    <property type="evidence" value="ECO:0007669"/>
    <property type="project" value="InterPro"/>
</dbReference>
<feature type="region of interest" description="Disordered" evidence="1">
    <location>
        <begin position="791"/>
        <end position="837"/>
    </location>
</feature>
<feature type="region of interest" description="Disordered" evidence="1">
    <location>
        <begin position="185"/>
        <end position="218"/>
    </location>
</feature>
<dbReference type="InterPro" id="IPR045882">
    <property type="entry name" value="GPT1/2"/>
</dbReference>
<protein>
    <submittedName>
        <fullName evidence="2">Uncharacterized protein</fullName>
    </submittedName>
</protein>
<feature type="compositionally biased region" description="Polar residues" evidence="1">
    <location>
        <begin position="827"/>
        <end position="837"/>
    </location>
</feature>
<evidence type="ECO:0000313" key="3">
    <source>
        <dbReference type="Proteomes" id="UP000317650"/>
    </source>
</evidence>
<evidence type="ECO:0000313" key="2">
    <source>
        <dbReference type="EMBL" id="THU65469.1"/>
    </source>
</evidence>
<dbReference type="AlphaFoldDB" id="A0A4S8JTJ4"/>
<reference evidence="2 3" key="1">
    <citation type="journal article" date="2019" name="Nat. Plants">
        <title>Genome sequencing of Musa balbisiana reveals subgenome evolution and function divergence in polyploid bananas.</title>
        <authorList>
            <person name="Yao X."/>
        </authorList>
    </citation>
    <scope>NUCLEOTIDE SEQUENCE [LARGE SCALE GENOMIC DNA]</scope>
    <source>
        <strain evidence="3">cv. DH-PKW</strain>
        <tissue evidence="2">Leaves</tissue>
    </source>
</reference>
<dbReference type="EMBL" id="PYDT01000003">
    <property type="protein sequence ID" value="THU65469.1"/>
    <property type="molecule type" value="Genomic_DNA"/>
</dbReference>
<evidence type="ECO:0000256" key="1">
    <source>
        <dbReference type="SAM" id="MobiDB-lite"/>
    </source>
</evidence>
<dbReference type="Proteomes" id="UP000317650">
    <property type="component" value="Chromosome 5"/>
</dbReference>
<keyword evidence="3" id="KW-1185">Reference proteome</keyword>
<sequence length="837" mass="90503">MGSRFRPPDLSLASVEDGAEASRPPLPPMVQLIRTCQSPKDMSNKENVSTIEEDGLDVSTFSKVESVQKRSKKSGRCNLRKSLAWNQAFLTEEGVLDPLELSILGGSSMRQKESVLSVINGQLSPLLGFHKSDATTPRDAVRQKTIGKMHVQSGGRKLKDSNLIGKLDASIQEEQQELMRVASSNAANPTSKIPKFMPTKSHAASLTATSRGDISTPRDFTLDQRATMVYTEQNSSVRCFPSNMRNQSACAQSSKSSAVNSHRPLVPLMERGVNGFSLTSDSSASKVVQGTIISCNSSKESSSYPSKTYHAAGGALAPGHAKPSALRMPSPSLGFFQQGKRPSYCPQPQVNVQLPQPTIPCIRASKIRPTEESRLLPPSTWQKSLKGLPAPECFAGTIISSKMENSLVAISLPSSNGNVVHPSTRENVSKMQRDRMAIGDSGRLSDSQTSGQQALKRYRSLIDDDFAHPQVLSSGNPEHNVDKEVPFVSSSVLKMKNKLLVHESILPVVPLKVNVPEDVHHTCLPTKRNHASETELSQASSLCKLNADVLDEGASELDNKAKQPLSEYTGWVAHAVSEQGGLAARNSNSLPDQEVGISSRFVEFSALTKSPLRWSKKKVVGSGSCSSSESGCSLAQETCAVDDSEINHVTRISSEETMSSLTSSKEHIAGSDFISNTEVDCSAQNTGIHVEKANLGMNNLAARVSGFPEDPQPTASTDSKCPDFRVCFDNKDPINLKEEGTLVPNGSKNDQKERVQQDIAHLKHHLNAVPFTDEWLAAIEAFGEEILELKTGPVQNSPPDKTLPKPGPWSPVKRKAQDVGPFDCTKHSTNLSPSDSS</sequence>